<dbReference type="EMBL" id="KV748898">
    <property type="protein sequence ID" value="OCL12260.1"/>
    <property type="molecule type" value="Genomic_DNA"/>
</dbReference>
<feature type="non-terminal residue" evidence="2">
    <location>
        <position position="315"/>
    </location>
</feature>
<evidence type="ECO:0000313" key="2">
    <source>
        <dbReference type="EMBL" id="OCL12260.1"/>
    </source>
</evidence>
<keyword evidence="3" id="KW-1185">Reference proteome</keyword>
<evidence type="ECO:0000313" key="3">
    <source>
        <dbReference type="Proteomes" id="UP000250140"/>
    </source>
</evidence>
<reference evidence="2 3" key="1">
    <citation type="journal article" date="2016" name="Nat. Commun.">
        <title>Ectomycorrhizal ecology is imprinted in the genome of the dominant symbiotic fungus Cenococcum geophilum.</title>
        <authorList>
            <consortium name="DOE Joint Genome Institute"/>
            <person name="Peter M."/>
            <person name="Kohler A."/>
            <person name="Ohm R.A."/>
            <person name="Kuo A."/>
            <person name="Krutzmann J."/>
            <person name="Morin E."/>
            <person name="Arend M."/>
            <person name="Barry K.W."/>
            <person name="Binder M."/>
            <person name="Choi C."/>
            <person name="Clum A."/>
            <person name="Copeland A."/>
            <person name="Grisel N."/>
            <person name="Haridas S."/>
            <person name="Kipfer T."/>
            <person name="LaButti K."/>
            <person name="Lindquist E."/>
            <person name="Lipzen A."/>
            <person name="Maire R."/>
            <person name="Meier B."/>
            <person name="Mihaltcheva S."/>
            <person name="Molinier V."/>
            <person name="Murat C."/>
            <person name="Poggeler S."/>
            <person name="Quandt C.A."/>
            <person name="Sperisen C."/>
            <person name="Tritt A."/>
            <person name="Tisserant E."/>
            <person name="Crous P.W."/>
            <person name="Henrissat B."/>
            <person name="Nehls U."/>
            <person name="Egli S."/>
            <person name="Spatafora J.W."/>
            <person name="Grigoriev I.V."/>
            <person name="Martin F.M."/>
        </authorList>
    </citation>
    <scope>NUCLEOTIDE SEQUENCE [LARGE SCALE GENOMIC DNA]</scope>
    <source>
        <strain evidence="2 3">CBS 207.34</strain>
    </source>
</reference>
<dbReference type="OrthoDB" id="2958217at2759"/>
<name>A0A8E2JWI4_9PEZI</name>
<evidence type="ECO:0000259" key="1">
    <source>
        <dbReference type="Pfam" id="PF06985"/>
    </source>
</evidence>
<gene>
    <name evidence="2" type="ORF">AOQ84DRAFT_257910</name>
</gene>
<feature type="non-terminal residue" evidence="2">
    <location>
        <position position="1"/>
    </location>
</feature>
<protein>
    <submittedName>
        <fullName evidence="2">HET-domain-containing protein</fullName>
    </submittedName>
</protein>
<dbReference type="PANTHER" id="PTHR33112">
    <property type="entry name" value="DOMAIN PROTEIN, PUTATIVE-RELATED"/>
    <property type="match status" value="1"/>
</dbReference>
<proteinExistence type="predicted"/>
<sequence>RVIDVHRQCVVKAPKSCRYIALSYLWGGASVFKAFRQNFPQLQVENSLSFECESLPRIIKDAMYLVAAIGERYVWIDSICIIQDDDEDKALQISAMGGIYSSALLTVVAGAGSDANAGLLGVHSLKRKQFQHIEIVQGMELVNRMPDLWKSMDDCPWASRGWTYQERKLSRRLLVFTENQAYFNCEHATYREDQHLEAEELQPDLLRWHQAERDHRLLFVKKSNFEVYAREVKQYTSRLISYDSDALNAFAGISQLLQTSFRGSLIFGIPDTAFDAGLLWYPRGRLTRRRDPENGSPIFPSWSWAGWAGPVTYDD</sequence>
<dbReference type="AlphaFoldDB" id="A0A8E2JWI4"/>
<dbReference type="InterPro" id="IPR010730">
    <property type="entry name" value="HET"/>
</dbReference>
<organism evidence="2 3">
    <name type="scientific">Glonium stellatum</name>
    <dbReference type="NCBI Taxonomy" id="574774"/>
    <lineage>
        <taxon>Eukaryota</taxon>
        <taxon>Fungi</taxon>
        <taxon>Dikarya</taxon>
        <taxon>Ascomycota</taxon>
        <taxon>Pezizomycotina</taxon>
        <taxon>Dothideomycetes</taxon>
        <taxon>Pleosporomycetidae</taxon>
        <taxon>Gloniales</taxon>
        <taxon>Gloniaceae</taxon>
        <taxon>Glonium</taxon>
    </lineage>
</organism>
<accession>A0A8E2JWI4</accession>
<dbReference type="PANTHER" id="PTHR33112:SF12">
    <property type="entry name" value="HETEROKARYON INCOMPATIBILITY DOMAIN-CONTAINING PROTEIN"/>
    <property type="match status" value="1"/>
</dbReference>
<dbReference type="Pfam" id="PF06985">
    <property type="entry name" value="HET"/>
    <property type="match status" value="1"/>
</dbReference>
<dbReference type="Proteomes" id="UP000250140">
    <property type="component" value="Unassembled WGS sequence"/>
</dbReference>
<feature type="domain" description="Heterokaryon incompatibility" evidence="1">
    <location>
        <begin position="19"/>
        <end position="166"/>
    </location>
</feature>